<comment type="similarity">
    <text evidence="6">Belongs to the peptidase M24A family. Methionine aminopeptidase type 1 subfamily.</text>
</comment>
<dbReference type="Pfam" id="PF00557">
    <property type="entry name" value="Peptidase_M24"/>
    <property type="match status" value="1"/>
</dbReference>
<evidence type="ECO:0000256" key="1">
    <source>
        <dbReference type="ARBA" id="ARBA00002521"/>
    </source>
</evidence>
<comment type="catalytic activity">
    <reaction evidence="6 7">
        <text>Release of N-terminal amino acids, preferentially methionine, from peptides and arylamides.</text>
        <dbReference type="EC" id="3.4.11.18"/>
    </reaction>
</comment>
<feature type="binding site" evidence="6">
    <location>
        <position position="175"/>
    </location>
    <ligand>
        <name>substrate</name>
    </ligand>
</feature>
<evidence type="ECO:0000313" key="9">
    <source>
        <dbReference type="EMBL" id="MBT0666616.1"/>
    </source>
</evidence>
<dbReference type="NCBIfam" id="TIGR00500">
    <property type="entry name" value="met_pdase_I"/>
    <property type="match status" value="1"/>
</dbReference>
<dbReference type="PANTHER" id="PTHR43330:SF27">
    <property type="entry name" value="METHIONINE AMINOPEPTIDASE"/>
    <property type="match status" value="1"/>
</dbReference>
<dbReference type="Gene3D" id="3.90.230.10">
    <property type="entry name" value="Creatinase/methionine aminopeptidase superfamily"/>
    <property type="match status" value="1"/>
</dbReference>
<feature type="binding site" evidence="6">
    <location>
        <position position="105"/>
    </location>
    <ligand>
        <name>a divalent metal cation</name>
        <dbReference type="ChEBI" id="CHEBI:60240"/>
        <label>1</label>
    </ligand>
</feature>
<feature type="binding site" evidence="6">
    <location>
        <position position="168"/>
    </location>
    <ligand>
        <name>a divalent metal cation</name>
        <dbReference type="ChEBI" id="CHEBI:60240"/>
        <label>2</label>
        <note>catalytic</note>
    </ligand>
</feature>
<dbReference type="EMBL" id="JAHCVJ010000015">
    <property type="protein sequence ID" value="MBT0666616.1"/>
    <property type="molecule type" value="Genomic_DNA"/>
</dbReference>
<dbReference type="PROSITE" id="PS00680">
    <property type="entry name" value="MAP_1"/>
    <property type="match status" value="1"/>
</dbReference>
<gene>
    <name evidence="6 9" type="primary">map</name>
    <name evidence="9" type="ORF">KI809_20085</name>
</gene>
<comment type="subunit">
    <text evidence="6">Monomer.</text>
</comment>
<accession>A0AAW4L6K0</accession>
<dbReference type="InterPro" id="IPR036005">
    <property type="entry name" value="Creatinase/aminopeptidase-like"/>
</dbReference>
<keyword evidence="4 6" id="KW-0479">Metal-binding</keyword>
<dbReference type="GO" id="GO:0004239">
    <property type="term" value="F:initiator methionyl aminopeptidase activity"/>
    <property type="evidence" value="ECO:0007669"/>
    <property type="project" value="UniProtKB-UniRule"/>
</dbReference>
<dbReference type="GO" id="GO:0006508">
    <property type="term" value="P:proteolysis"/>
    <property type="evidence" value="ECO:0007669"/>
    <property type="project" value="UniProtKB-KW"/>
</dbReference>
<evidence type="ECO:0000256" key="7">
    <source>
        <dbReference type="RuleBase" id="RU003653"/>
    </source>
</evidence>
<dbReference type="InterPro" id="IPR001714">
    <property type="entry name" value="Pept_M24_MAP"/>
</dbReference>
<dbReference type="GO" id="GO:0046872">
    <property type="term" value="F:metal ion binding"/>
    <property type="evidence" value="ECO:0007669"/>
    <property type="project" value="UniProtKB-UniRule"/>
</dbReference>
<evidence type="ECO:0000256" key="2">
    <source>
        <dbReference type="ARBA" id="ARBA00022438"/>
    </source>
</evidence>
<feature type="binding site" evidence="6">
    <location>
        <position position="94"/>
    </location>
    <ligand>
        <name>a divalent metal cation</name>
        <dbReference type="ChEBI" id="CHEBI:60240"/>
        <label>1</label>
    </ligand>
</feature>
<feature type="binding site" evidence="6">
    <location>
        <position position="105"/>
    </location>
    <ligand>
        <name>a divalent metal cation</name>
        <dbReference type="ChEBI" id="CHEBI:60240"/>
        <label>2</label>
        <note>catalytic</note>
    </ligand>
</feature>
<comment type="function">
    <text evidence="1 6">Removes the N-terminal methionine from nascent proteins. The N-terminal methionine is often cleaved when the second residue in the primary sequence is small and uncharged (Met-Ala-, Cys, Gly, Pro, Ser, Thr, or Val). Requires deformylation of the N(alpha)-formylated initiator methionine before it can be hydrolyzed.</text>
</comment>
<dbReference type="RefSeq" id="WP_214173385.1">
    <property type="nucleotide sequence ID" value="NZ_JAHCVJ010000015.1"/>
</dbReference>
<dbReference type="PANTHER" id="PTHR43330">
    <property type="entry name" value="METHIONINE AMINOPEPTIDASE"/>
    <property type="match status" value="1"/>
</dbReference>
<keyword evidence="2 6" id="KW-0031">Aminopeptidase</keyword>
<evidence type="ECO:0000256" key="6">
    <source>
        <dbReference type="HAMAP-Rule" id="MF_01974"/>
    </source>
</evidence>
<protein>
    <recommendedName>
        <fullName evidence="6 7">Methionine aminopeptidase</fullName>
        <shortName evidence="6">MAP</shortName>
        <shortName evidence="6">MetAP</shortName>
        <ecNumber evidence="6 7">3.4.11.18</ecNumber>
    </recommendedName>
    <alternativeName>
        <fullName evidence="6">Peptidase M</fullName>
    </alternativeName>
</protein>
<dbReference type="InterPro" id="IPR002467">
    <property type="entry name" value="Pept_M24A_MAP1"/>
</dbReference>
<dbReference type="SUPFAM" id="SSF55920">
    <property type="entry name" value="Creatinase/aminopeptidase"/>
    <property type="match status" value="1"/>
</dbReference>
<feature type="binding site" evidence="6">
    <location>
        <position position="201"/>
    </location>
    <ligand>
        <name>a divalent metal cation</name>
        <dbReference type="ChEBI" id="CHEBI:60240"/>
        <label>2</label>
        <note>catalytic</note>
    </ligand>
</feature>
<dbReference type="GO" id="GO:0070006">
    <property type="term" value="F:metalloaminopeptidase activity"/>
    <property type="evidence" value="ECO:0007669"/>
    <property type="project" value="UniProtKB-UniRule"/>
</dbReference>
<evidence type="ECO:0000256" key="4">
    <source>
        <dbReference type="ARBA" id="ARBA00022723"/>
    </source>
</evidence>
<dbReference type="GO" id="GO:0005829">
    <property type="term" value="C:cytosol"/>
    <property type="evidence" value="ECO:0007669"/>
    <property type="project" value="TreeGrafter"/>
</dbReference>
<dbReference type="CDD" id="cd01086">
    <property type="entry name" value="MetAP1"/>
    <property type="match status" value="1"/>
</dbReference>
<evidence type="ECO:0000256" key="3">
    <source>
        <dbReference type="ARBA" id="ARBA00022670"/>
    </source>
</evidence>
<keyword evidence="5 6" id="KW-0378">Hydrolase</keyword>
<dbReference type="PRINTS" id="PR00599">
    <property type="entry name" value="MAPEPTIDASE"/>
</dbReference>
<proteinExistence type="inferred from homology"/>
<dbReference type="InterPro" id="IPR000994">
    <property type="entry name" value="Pept_M24"/>
</dbReference>
<comment type="cofactor">
    <cofactor evidence="6">
        <name>Co(2+)</name>
        <dbReference type="ChEBI" id="CHEBI:48828"/>
    </cofactor>
    <cofactor evidence="6">
        <name>Zn(2+)</name>
        <dbReference type="ChEBI" id="CHEBI:29105"/>
    </cofactor>
    <cofactor evidence="6">
        <name>Mn(2+)</name>
        <dbReference type="ChEBI" id="CHEBI:29035"/>
    </cofactor>
    <cofactor evidence="6">
        <name>Fe(2+)</name>
        <dbReference type="ChEBI" id="CHEBI:29033"/>
    </cofactor>
    <text evidence="6">Binds 2 divalent metal cations per subunit. Has a high-affinity and a low affinity metal-binding site. The true nature of the physiological cofactor is under debate. The enzyme is active with cobalt, zinc, manganese or divalent iron ions. Most likely, methionine aminopeptidases function as mononuclear Fe(2+)-metalloproteases under physiological conditions, and the catalytically relevant metal-binding site has been assigned to the histidine-containing high-affinity site.</text>
</comment>
<feature type="binding site" evidence="6">
    <location>
        <position position="77"/>
    </location>
    <ligand>
        <name>substrate</name>
    </ligand>
</feature>
<dbReference type="Proteomes" id="UP000811899">
    <property type="component" value="Unassembled WGS sequence"/>
</dbReference>
<dbReference type="EC" id="3.4.11.18" evidence="6 7"/>
<feature type="domain" description="Peptidase M24" evidence="8">
    <location>
        <begin position="11"/>
        <end position="239"/>
    </location>
</feature>
<evidence type="ECO:0000259" key="8">
    <source>
        <dbReference type="Pfam" id="PF00557"/>
    </source>
</evidence>
<reference evidence="9 10" key="1">
    <citation type="submission" date="2021-05" db="EMBL/GenBank/DDBJ databases">
        <title>The draft genome of Geobacter pelophilus DSM 12255.</title>
        <authorList>
            <person name="Xu Z."/>
            <person name="Masuda Y."/>
            <person name="Itoh H."/>
            <person name="Senoo K."/>
        </authorList>
    </citation>
    <scope>NUCLEOTIDE SEQUENCE [LARGE SCALE GENOMIC DNA]</scope>
    <source>
        <strain evidence="9 10">DSM 12255</strain>
    </source>
</reference>
<feature type="binding site" evidence="6">
    <location>
        <position position="232"/>
    </location>
    <ligand>
        <name>a divalent metal cation</name>
        <dbReference type="ChEBI" id="CHEBI:60240"/>
        <label>1</label>
    </ligand>
</feature>
<evidence type="ECO:0000313" key="10">
    <source>
        <dbReference type="Proteomes" id="UP000811899"/>
    </source>
</evidence>
<feature type="binding site" evidence="6">
    <location>
        <position position="232"/>
    </location>
    <ligand>
        <name>a divalent metal cation</name>
        <dbReference type="ChEBI" id="CHEBI:60240"/>
        <label>2</label>
        <note>catalytic</note>
    </ligand>
</feature>
<organism evidence="9 10">
    <name type="scientific">Geoanaerobacter pelophilus</name>
    <dbReference type="NCBI Taxonomy" id="60036"/>
    <lineage>
        <taxon>Bacteria</taxon>
        <taxon>Pseudomonadati</taxon>
        <taxon>Thermodesulfobacteriota</taxon>
        <taxon>Desulfuromonadia</taxon>
        <taxon>Geobacterales</taxon>
        <taxon>Geobacteraceae</taxon>
        <taxon>Geoanaerobacter</taxon>
    </lineage>
</organism>
<comment type="caution">
    <text evidence="9">The sequence shown here is derived from an EMBL/GenBank/DDBJ whole genome shotgun (WGS) entry which is preliminary data.</text>
</comment>
<keyword evidence="3 6" id="KW-0645">Protease</keyword>
<sequence>MIILKSPLEIEKMRRSCRMVAEILKIVKAVVKPGITTCSLDEIAERETVRRGALPAFKGYSGYKFALCCSVNDQVVHGMPNKRELCDGDILSLDFGVLYEGFYGDAAITLPVGSVAQSSQKLIDVTEQSLYKAIEYAVPGGHLSDISNGVQEYVESRGYSVVRDFVGHGIGRSLHENPQIPNYGKPGRGPKLKPGMVLAIEPMINEKGFAVKVLADGWTAVTCDGGLSAHFEHTVAITENGPDILTKFD</sequence>
<name>A0AAW4L6K0_9BACT</name>
<dbReference type="AlphaFoldDB" id="A0AAW4L6K0"/>
<evidence type="ECO:0000256" key="5">
    <source>
        <dbReference type="ARBA" id="ARBA00022801"/>
    </source>
</evidence>
<keyword evidence="10" id="KW-1185">Reference proteome</keyword>
<dbReference type="HAMAP" id="MF_01974">
    <property type="entry name" value="MetAP_1"/>
    <property type="match status" value="1"/>
</dbReference>